<name>A0A151IBJ0_9HYME</name>
<keyword evidence="2" id="KW-1185">Reference proteome</keyword>
<dbReference type="Proteomes" id="UP000078542">
    <property type="component" value="Unassembled WGS sequence"/>
</dbReference>
<evidence type="ECO:0000313" key="1">
    <source>
        <dbReference type="EMBL" id="KYM97007.1"/>
    </source>
</evidence>
<gene>
    <name evidence="1" type="ORF">ALC62_12320</name>
</gene>
<evidence type="ECO:0000313" key="2">
    <source>
        <dbReference type="Proteomes" id="UP000078542"/>
    </source>
</evidence>
<dbReference type="AlphaFoldDB" id="A0A151IBJ0"/>
<protein>
    <submittedName>
        <fullName evidence="1">Uncharacterized protein</fullName>
    </submittedName>
</protein>
<proteinExistence type="predicted"/>
<reference evidence="1 2" key="1">
    <citation type="submission" date="2016-03" db="EMBL/GenBank/DDBJ databases">
        <title>Cyphomyrmex costatus WGS genome.</title>
        <authorList>
            <person name="Nygaard S."/>
            <person name="Hu H."/>
            <person name="Boomsma J."/>
            <person name="Zhang G."/>
        </authorList>
    </citation>
    <scope>NUCLEOTIDE SEQUENCE [LARGE SCALE GENOMIC DNA]</scope>
    <source>
        <strain evidence="1">MS0001</strain>
        <tissue evidence="1">Whole body</tissue>
    </source>
</reference>
<organism evidence="1 2">
    <name type="scientific">Cyphomyrmex costatus</name>
    <dbReference type="NCBI Taxonomy" id="456900"/>
    <lineage>
        <taxon>Eukaryota</taxon>
        <taxon>Metazoa</taxon>
        <taxon>Ecdysozoa</taxon>
        <taxon>Arthropoda</taxon>
        <taxon>Hexapoda</taxon>
        <taxon>Insecta</taxon>
        <taxon>Pterygota</taxon>
        <taxon>Neoptera</taxon>
        <taxon>Endopterygota</taxon>
        <taxon>Hymenoptera</taxon>
        <taxon>Apocrita</taxon>
        <taxon>Aculeata</taxon>
        <taxon>Formicoidea</taxon>
        <taxon>Formicidae</taxon>
        <taxon>Myrmicinae</taxon>
        <taxon>Cyphomyrmex</taxon>
    </lineage>
</organism>
<sequence length="188" mass="22205">MEYLYKLVIFLDIKSSVLSIDIVTSSWIYWDKERNSLVSKFMPPPYTAAKRIKLKNLIEAGYPPIKTWPSFRVETRGRAKTYSEAETRLELLKKQEYAFTEESEVDGRSQSIEDTEVYKMLSKTSFRKELDNAYRNLKKNKEKSKRKLYHKNICKSTSHAFVILKTCKEIEILITNSENLFSIIYLFE</sequence>
<accession>A0A151IBJ0</accession>
<dbReference type="EMBL" id="KQ978098">
    <property type="protein sequence ID" value="KYM97007.1"/>
    <property type="molecule type" value="Genomic_DNA"/>
</dbReference>